<dbReference type="RefSeq" id="WP_101268671.1">
    <property type="nucleotide sequence ID" value="NZ_NWTK01000011.1"/>
</dbReference>
<evidence type="ECO:0000256" key="1">
    <source>
        <dbReference type="ARBA" id="ARBA00001946"/>
    </source>
</evidence>
<accession>A0A2N3KR71</accession>
<protein>
    <submittedName>
        <fullName evidence="5">Mandelate racemase</fullName>
    </submittedName>
</protein>
<name>A0A2N3KR71_9PROT</name>
<organism evidence="5 6">
    <name type="scientific">Thalassospira marina</name>
    <dbReference type="NCBI Taxonomy" id="2048283"/>
    <lineage>
        <taxon>Bacteria</taxon>
        <taxon>Pseudomonadati</taxon>
        <taxon>Pseudomonadota</taxon>
        <taxon>Alphaproteobacteria</taxon>
        <taxon>Rhodospirillales</taxon>
        <taxon>Thalassospiraceae</taxon>
        <taxon>Thalassospira</taxon>
    </lineage>
</organism>
<dbReference type="PANTHER" id="PTHR13794:SF58">
    <property type="entry name" value="MITOCHONDRIAL ENOLASE SUPERFAMILY MEMBER 1"/>
    <property type="match status" value="1"/>
</dbReference>
<dbReference type="SMART" id="SM00922">
    <property type="entry name" value="MR_MLE"/>
    <property type="match status" value="1"/>
</dbReference>
<dbReference type="EMBL" id="NWTK01000011">
    <property type="protein sequence ID" value="PKR52973.1"/>
    <property type="molecule type" value="Genomic_DNA"/>
</dbReference>
<comment type="cofactor">
    <cofactor evidence="1">
        <name>Mg(2+)</name>
        <dbReference type="ChEBI" id="CHEBI:18420"/>
    </cofactor>
</comment>
<dbReference type="SUPFAM" id="SSF51604">
    <property type="entry name" value="Enolase C-terminal domain-like"/>
    <property type="match status" value="1"/>
</dbReference>
<dbReference type="SFLD" id="SFLDG00179">
    <property type="entry name" value="mandelate_racemase"/>
    <property type="match status" value="1"/>
</dbReference>
<feature type="domain" description="Mandelate racemase/muconate lactonizing enzyme C-terminal" evidence="4">
    <location>
        <begin position="147"/>
        <end position="244"/>
    </location>
</feature>
<comment type="caution">
    <text evidence="5">The sequence shown here is derived from an EMBL/GenBank/DDBJ whole genome shotgun (WGS) entry which is preliminary data.</text>
</comment>
<dbReference type="InterPro" id="IPR029017">
    <property type="entry name" value="Enolase-like_N"/>
</dbReference>
<dbReference type="SFLD" id="SFLDS00001">
    <property type="entry name" value="Enolase"/>
    <property type="match status" value="1"/>
</dbReference>
<dbReference type="Proteomes" id="UP000233597">
    <property type="component" value="Unassembled WGS sequence"/>
</dbReference>
<dbReference type="Pfam" id="PF13378">
    <property type="entry name" value="MR_MLE_C"/>
    <property type="match status" value="1"/>
</dbReference>
<dbReference type="GO" id="GO:0016836">
    <property type="term" value="F:hydro-lyase activity"/>
    <property type="evidence" value="ECO:0007669"/>
    <property type="project" value="TreeGrafter"/>
</dbReference>
<evidence type="ECO:0000256" key="3">
    <source>
        <dbReference type="ARBA" id="ARBA00022842"/>
    </source>
</evidence>
<dbReference type="CDD" id="cd03316">
    <property type="entry name" value="MR_like"/>
    <property type="match status" value="1"/>
</dbReference>
<dbReference type="InterPro" id="IPR013341">
    <property type="entry name" value="Mandelate_racemase_N_dom"/>
</dbReference>
<keyword evidence="2" id="KW-0479">Metal-binding</keyword>
<dbReference type="Gene3D" id="3.30.390.10">
    <property type="entry name" value="Enolase-like, N-terminal domain"/>
    <property type="match status" value="1"/>
</dbReference>
<gene>
    <name evidence="5" type="ORF">COO20_16905</name>
</gene>
<dbReference type="GO" id="GO:0016052">
    <property type="term" value="P:carbohydrate catabolic process"/>
    <property type="evidence" value="ECO:0007669"/>
    <property type="project" value="TreeGrafter"/>
</dbReference>
<proteinExistence type="predicted"/>
<dbReference type="OrthoDB" id="5290054at2"/>
<reference evidence="5 6" key="1">
    <citation type="submission" date="2017-09" db="EMBL/GenBank/DDBJ databases">
        <title>Biodiversity and function of Thalassospira species in the particle-attached aromatic-hydrocarbon-degrading consortia from the surface seawater of the South China Sea.</title>
        <authorList>
            <person name="Dong C."/>
            <person name="Liu R."/>
            <person name="Shao Z."/>
        </authorList>
    </citation>
    <scope>NUCLEOTIDE SEQUENCE [LARGE SCALE GENOMIC DNA]</scope>
    <source>
        <strain evidence="5 6">CSC1P2</strain>
    </source>
</reference>
<evidence type="ECO:0000313" key="6">
    <source>
        <dbReference type="Proteomes" id="UP000233597"/>
    </source>
</evidence>
<dbReference type="Pfam" id="PF02746">
    <property type="entry name" value="MR_MLE_N"/>
    <property type="match status" value="1"/>
</dbReference>
<dbReference type="InterPro" id="IPR036849">
    <property type="entry name" value="Enolase-like_C_sf"/>
</dbReference>
<dbReference type="SUPFAM" id="SSF54826">
    <property type="entry name" value="Enolase N-terminal domain-like"/>
    <property type="match status" value="1"/>
</dbReference>
<dbReference type="InterPro" id="IPR013342">
    <property type="entry name" value="Mandelate_racemase_C"/>
</dbReference>
<dbReference type="Gene3D" id="3.20.20.120">
    <property type="entry name" value="Enolase-like C-terminal domain"/>
    <property type="match status" value="1"/>
</dbReference>
<dbReference type="PANTHER" id="PTHR13794">
    <property type="entry name" value="ENOLASE SUPERFAMILY, MANDELATE RACEMASE"/>
    <property type="match status" value="1"/>
</dbReference>
<dbReference type="InterPro" id="IPR029065">
    <property type="entry name" value="Enolase_C-like"/>
</dbReference>
<dbReference type="AlphaFoldDB" id="A0A2N3KR71"/>
<keyword evidence="3" id="KW-0460">Magnesium</keyword>
<evidence type="ECO:0000313" key="5">
    <source>
        <dbReference type="EMBL" id="PKR52973.1"/>
    </source>
</evidence>
<dbReference type="GO" id="GO:0000287">
    <property type="term" value="F:magnesium ion binding"/>
    <property type="evidence" value="ECO:0007669"/>
    <property type="project" value="TreeGrafter"/>
</dbReference>
<evidence type="ECO:0000256" key="2">
    <source>
        <dbReference type="ARBA" id="ARBA00022723"/>
    </source>
</evidence>
<dbReference type="InterPro" id="IPR046945">
    <property type="entry name" value="RHMD-like"/>
</dbReference>
<sequence length="369" mass="40026">MAIITHVDIRMVDLKPKVVRQDAIQSFVSQETPIIRIFDVDGVCGTGYSYTIGTGGSSVVALLRDHLAPQLVGRDAHDIEAIWRDLLFSTHATAVGAITSLALAAIDTALWDLQSRKTGIPLYQLAGGAKGKIPLYTTEGGWLQLETSQLVDDALAMKQQGFGGAKIKVGKPRAAEDVARLQAVREAVGHDFEIMTDANQGFDLSEAIRRARLFEAFDIAWFEEPLPADNVLAHQRLAAATTLPVAVGESMYSLGQFREYLALSACSIVQVDVARIGGITPWLKVAHLAESFDVAVCPHFLMELHVALCCAVPNSRWLEYIPQLDSLTHQGLRIENGHALPSDVPGLGIDWDWDAIAAGQLFTPIVIGK</sequence>
<evidence type="ECO:0000259" key="4">
    <source>
        <dbReference type="SMART" id="SM00922"/>
    </source>
</evidence>